<dbReference type="SUPFAM" id="SSF55846">
    <property type="entry name" value="N-acetylmuramoyl-L-alanine amidase-like"/>
    <property type="match status" value="1"/>
</dbReference>
<comment type="catalytic activity">
    <reaction evidence="1">
        <text>Hydrolyzes the link between N-acetylmuramoyl residues and L-amino acid residues in certain cell-wall glycopeptides.</text>
        <dbReference type="EC" id="3.5.1.28"/>
    </reaction>
</comment>
<dbReference type="Gene3D" id="3.40.80.10">
    <property type="entry name" value="Peptidoglycan recognition protein-like"/>
    <property type="match status" value="1"/>
</dbReference>
<dbReference type="GO" id="GO:0009254">
    <property type="term" value="P:peptidoglycan turnover"/>
    <property type="evidence" value="ECO:0007669"/>
    <property type="project" value="TreeGrafter"/>
</dbReference>
<dbReference type="GO" id="GO:0009253">
    <property type="term" value="P:peptidoglycan catabolic process"/>
    <property type="evidence" value="ECO:0007669"/>
    <property type="project" value="InterPro"/>
</dbReference>
<dbReference type="EMBL" id="CP036349">
    <property type="protein sequence ID" value="QDV76311.1"/>
    <property type="molecule type" value="Genomic_DNA"/>
</dbReference>
<keyword evidence="7" id="KW-1185">Reference proteome</keyword>
<dbReference type="PANTHER" id="PTHR30417:SF1">
    <property type="entry name" value="N-ACETYLMURAMOYL-L-ALANINE AMIDASE AMID"/>
    <property type="match status" value="1"/>
</dbReference>
<dbReference type="GO" id="GO:0008745">
    <property type="term" value="F:N-acetylmuramoyl-L-alanine amidase activity"/>
    <property type="evidence" value="ECO:0007669"/>
    <property type="project" value="UniProtKB-EC"/>
</dbReference>
<keyword evidence="4" id="KW-0961">Cell wall biogenesis/degradation</keyword>
<dbReference type="CDD" id="cd06583">
    <property type="entry name" value="PGRP"/>
    <property type="match status" value="1"/>
</dbReference>
<sequence>MRKTKESFWEIAVRTIVLALLLTLGLASTTLAGKPGEELPRSGDEIVVCGKLFHTGAPVVTWLDPGGYDAYRVERRFAPIEESDWRTSEEEAKLDTPNRYGLRKETLTPEQIEKLRGGGWSLEELQDVVDQFVMHYDVCGVSRQCFKILHDHRCLSVHFMVDVDGTIYQTLDLKERAWHATTSNGRSIGVEIAQIGAYSAKSKSTLEQWYDKDENDLVRLTFPSWLVTDLRNPDFVGHPARPEIIVGEIQDTMLYQYDFTPEQYDSLTKLTATLCQVFPKIKCEYPADEAGEVIPRVLPEAQLRDFQGVMGHYHIQKNKTDPGPAFDWKRVVGGAKEIIENSGG</sequence>
<organism evidence="6 7">
    <name type="scientific">Botrimarina mediterranea</name>
    <dbReference type="NCBI Taxonomy" id="2528022"/>
    <lineage>
        <taxon>Bacteria</taxon>
        <taxon>Pseudomonadati</taxon>
        <taxon>Planctomycetota</taxon>
        <taxon>Planctomycetia</taxon>
        <taxon>Pirellulales</taxon>
        <taxon>Lacipirellulaceae</taxon>
        <taxon>Botrimarina</taxon>
    </lineage>
</organism>
<evidence type="ECO:0000256" key="2">
    <source>
        <dbReference type="ARBA" id="ARBA00011901"/>
    </source>
</evidence>
<dbReference type="InterPro" id="IPR036505">
    <property type="entry name" value="Amidase/PGRP_sf"/>
</dbReference>
<dbReference type="KEGG" id="bmei:Spa11_45410"/>
<protein>
    <recommendedName>
        <fullName evidence="2">N-acetylmuramoyl-L-alanine amidase</fullName>
        <ecNumber evidence="2">3.5.1.28</ecNumber>
    </recommendedName>
</protein>
<accession>A0A518KET9</accession>
<dbReference type="GO" id="GO:0071555">
    <property type="term" value="P:cell wall organization"/>
    <property type="evidence" value="ECO:0007669"/>
    <property type="project" value="UniProtKB-KW"/>
</dbReference>
<gene>
    <name evidence="6" type="ORF">Spa11_45410</name>
</gene>
<dbReference type="Pfam" id="PF01510">
    <property type="entry name" value="Amidase_2"/>
    <property type="match status" value="1"/>
</dbReference>
<evidence type="ECO:0000313" key="6">
    <source>
        <dbReference type="EMBL" id="QDV76311.1"/>
    </source>
</evidence>
<dbReference type="AlphaFoldDB" id="A0A518KET9"/>
<evidence type="ECO:0000256" key="1">
    <source>
        <dbReference type="ARBA" id="ARBA00001561"/>
    </source>
</evidence>
<keyword evidence="3" id="KW-0378">Hydrolase</keyword>
<evidence type="ECO:0000256" key="4">
    <source>
        <dbReference type="ARBA" id="ARBA00023316"/>
    </source>
</evidence>
<dbReference type="PANTHER" id="PTHR30417">
    <property type="entry name" value="N-ACETYLMURAMOYL-L-ALANINE AMIDASE AMID"/>
    <property type="match status" value="1"/>
</dbReference>
<dbReference type="InterPro" id="IPR002502">
    <property type="entry name" value="Amidase_domain"/>
</dbReference>
<evidence type="ECO:0000313" key="7">
    <source>
        <dbReference type="Proteomes" id="UP000316426"/>
    </source>
</evidence>
<dbReference type="InterPro" id="IPR051206">
    <property type="entry name" value="NAMLAA_amidase_2"/>
</dbReference>
<proteinExistence type="predicted"/>
<evidence type="ECO:0000256" key="3">
    <source>
        <dbReference type="ARBA" id="ARBA00022801"/>
    </source>
</evidence>
<name>A0A518KET9_9BACT</name>
<evidence type="ECO:0000259" key="5">
    <source>
        <dbReference type="Pfam" id="PF01510"/>
    </source>
</evidence>
<reference evidence="6 7" key="1">
    <citation type="submission" date="2019-02" db="EMBL/GenBank/DDBJ databases">
        <title>Deep-cultivation of Planctomycetes and their phenomic and genomic characterization uncovers novel biology.</title>
        <authorList>
            <person name="Wiegand S."/>
            <person name="Jogler M."/>
            <person name="Boedeker C."/>
            <person name="Pinto D."/>
            <person name="Vollmers J."/>
            <person name="Rivas-Marin E."/>
            <person name="Kohn T."/>
            <person name="Peeters S.H."/>
            <person name="Heuer A."/>
            <person name="Rast P."/>
            <person name="Oberbeckmann S."/>
            <person name="Bunk B."/>
            <person name="Jeske O."/>
            <person name="Meyerdierks A."/>
            <person name="Storesund J.E."/>
            <person name="Kallscheuer N."/>
            <person name="Luecker S."/>
            <person name="Lage O.M."/>
            <person name="Pohl T."/>
            <person name="Merkel B.J."/>
            <person name="Hornburger P."/>
            <person name="Mueller R.-W."/>
            <person name="Bruemmer F."/>
            <person name="Labrenz M."/>
            <person name="Spormann A.M."/>
            <person name="Op den Camp H."/>
            <person name="Overmann J."/>
            <person name="Amann R."/>
            <person name="Jetten M.S.M."/>
            <person name="Mascher T."/>
            <person name="Medema M.H."/>
            <person name="Devos D.P."/>
            <person name="Kaster A.-K."/>
            <person name="Ovreas L."/>
            <person name="Rohde M."/>
            <person name="Galperin M.Y."/>
            <person name="Jogler C."/>
        </authorList>
    </citation>
    <scope>NUCLEOTIDE SEQUENCE [LARGE SCALE GENOMIC DNA]</scope>
    <source>
        <strain evidence="6 7">Spa11</strain>
    </source>
</reference>
<dbReference type="Proteomes" id="UP000316426">
    <property type="component" value="Chromosome"/>
</dbReference>
<dbReference type="EC" id="3.5.1.28" evidence="2"/>
<feature type="domain" description="N-acetylmuramoyl-L-alanine amidase" evidence="5">
    <location>
        <begin position="129"/>
        <end position="324"/>
    </location>
</feature>